<protein>
    <submittedName>
        <fullName evidence="1">Uncharacterized protein</fullName>
    </submittedName>
</protein>
<dbReference type="EMBL" id="JPMI01000310">
    <property type="protein sequence ID" value="KFA87969.1"/>
    <property type="molecule type" value="Genomic_DNA"/>
</dbReference>
<gene>
    <name evidence="1" type="ORF">Q664_44220</name>
</gene>
<sequence length="62" mass="6593">MLPPSNLLLPAWGCRADRSEGAPESPTGQRACGQASERTFLEKSDILSLRSPTLSGDVVEPP</sequence>
<name>A0A084SHN4_9BACT</name>
<dbReference type="Proteomes" id="UP000028547">
    <property type="component" value="Unassembled WGS sequence"/>
</dbReference>
<organism evidence="1 2">
    <name type="scientific">Archangium violaceum Cb vi76</name>
    <dbReference type="NCBI Taxonomy" id="1406225"/>
    <lineage>
        <taxon>Bacteria</taxon>
        <taxon>Pseudomonadati</taxon>
        <taxon>Myxococcota</taxon>
        <taxon>Myxococcia</taxon>
        <taxon>Myxococcales</taxon>
        <taxon>Cystobacterineae</taxon>
        <taxon>Archangiaceae</taxon>
        <taxon>Archangium</taxon>
    </lineage>
</organism>
<accession>A0A084SHN4</accession>
<reference evidence="1 2" key="1">
    <citation type="submission" date="2014-07" db="EMBL/GenBank/DDBJ databases">
        <title>Draft Genome Sequence of Gephyronic Acid Producer, Cystobacter violaceus Strain Cb vi76.</title>
        <authorList>
            <person name="Stevens D.C."/>
            <person name="Young J."/>
            <person name="Carmichael R."/>
            <person name="Tan J."/>
            <person name="Taylor R.E."/>
        </authorList>
    </citation>
    <scope>NUCLEOTIDE SEQUENCE [LARGE SCALE GENOMIC DNA]</scope>
    <source>
        <strain evidence="1 2">Cb vi76</strain>
    </source>
</reference>
<proteinExistence type="predicted"/>
<evidence type="ECO:0000313" key="1">
    <source>
        <dbReference type="EMBL" id="KFA87969.1"/>
    </source>
</evidence>
<dbReference type="AlphaFoldDB" id="A0A084SHN4"/>
<evidence type="ECO:0000313" key="2">
    <source>
        <dbReference type="Proteomes" id="UP000028547"/>
    </source>
</evidence>
<comment type="caution">
    <text evidence="1">The sequence shown here is derived from an EMBL/GenBank/DDBJ whole genome shotgun (WGS) entry which is preliminary data.</text>
</comment>